<keyword evidence="1" id="KW-0378">Hydrolase</keyword>
<dbReference type="GO" id="GO:0016787">
    <property type="term" value="F:hydrolase activity"/>
    <property type="evidence" value="ECO:0007669"/>
    <property type="project" value="UniProtKB-KW"/>
</dbReference>
<gene>
    <name evidence="1" type="ORF">Q5716_02900</name>
</gene>
<dbReference type="Gene3D" id="3.30.1330.40">
    <property type="entry name" value="RutC-like"/>
    <property type="match status" value="1"/>
</dbReference>
<organism evidence="1 2">
    <name type="scientific">Antiquaquibacter soli</name>
    <dbReference type="NCBI Taxonomy" id="3064523"/>
    <lineage>
        <taxon>Bacteria</taxon>
        <taxon>Bacillati</taxon>
        <taxon>Actinomycetota</taxon>
        <taxon>Actinomycetes</taxon>
        <taxon>Micrococcales</taxon>
        <taxon>Microbacteriaceae</taxon>
        <taxon>Antiquaquibacter</taxon>
    </lineage>
</organism>
<evidence type="ECO:0000313" key="1">
    <source>
        <dbReference type="EMBL" id="MDO7881169.1"/>
    </source>
</evidence>
<dbReference type="PANTHER" id="PTHR11803:SF39">
    <property type="entry name" value="2-IMINOBUTANOATE_2-IMINOPROPANOATE DEAMINASE"/>
    <property type="match status" value="1"/>
</dbReference>
<dbReference type="EMBL" id="JAUQUB010000001">
    <property type="protein sequence ID" value="MDO7881169.1"/>
    <property type="molecule type" value="Genomic_DNA"/>
</dbReference>
<reference evidence="1 2" key="1">
    <citation type="submission" date="2023-07" db="EMBL/GenBank/DDBJ databases">
        <title>Protaetiibacter sp. nov WY-16 isolated from soil.</title>
        <authorList>
            <person name="Liu B."/>
            <person name="Wan Y."/>
        </authorList>
    </citation>
    <scope>NUCLEOTIDE SEQUENCE [LARGE SCALE GENOMIC DNA]</scope>
    <source>
        <strain evidence="1 2">WY-16</strain>
    </source>
</reference>
<keyword evidence="2" id="KW-1185">Reference proteome</keyword>
<dbReference type="CDD" id="cd00448">
    <property type="entry name" value="YjgF_YER057c_UK114_family"/>
    <property type="match status" value="1"/>
</dbReference>
<comment type="caution">
    <text evidence="1">The sequence shown here is derived from an EMBL/GenBank/DDBJ whole genome shotgun (WGS) entry which is preliminary data.</text>
</comment>
<evidence type="ECO:0000313" key="2">
    <source>
        <dbReference type="Proteomes" id="UP001241072"/>
    </source>
</evidence>
<sequence length="131" mass="13520">MNTEIHTPLAPTPLSSFAQGARSGPFLQVSGCGSLDPGTGQVINLGDVGAQVTATLETVRAILAAGGASFADVLMVRVYLTDRAHFPLMNAAYESFIAEHAPTAKPARTTLMVGLPLEGMLVEIDALAVVA</sequence>
<dbReference type="InterPro" id="IPR006175">
    <property type="entry name" value="YjgF/YER057c/UK114"/>
</dbReference>
<proteinExistence type="predicted"/>
<dbReference type="RefSeq" id="WP_305001584.1">
    <property type="nucleotide sequence ID" value="NZ_JAUQUB010000001.1"/>
</dbReference>
<dbReference type="SUPFAM" id="SSF55298">
    <property type="entry name" value="YjgF-like"/>
    <property type="match status" value="1"/>
</dbReference>
<dbReference type="PANTHER" id="PTHR11803">
    <property type="entry name" value="2-IMINOBUTANOATE/2-IMINOPROPANOATE DEAMINASE RIDA"/>
    <property type="match status" value="1"/>
</dbReference>
<accession>A0ABT9BKS8</accession>
<dbReference type="EC" id="3.5.-.-" evidence="1"/>
<dbReference type="Pfam" id="PF01042">
    <property type="entry name" value="Ribonuc_L-PSP"/>
    <property type="match status" value="1"/>
</dbReference>
<dbReference type="InterPro" id="IPR035959">
    <property type="entry name" value="RutC-like_sf"/>
</dbReference>
<name>A0ABT9BKS8_9MICO</name>
<protein>
    <submittedName>
        <fullName evidence="1">RidA family protein</fullName>
        <ecNumber evidence="1">3.5.-.-</ecNumber>
    </submittedName>
</protein>
<dbReference type="Proteomes" id="UP001241072">
    <property type="component" value="Unassembled WGS sequence"/>
</dbReference>